<accession>A0ABP3NIK9</accession>
<evidence type="ECO:0000313" key="3">
    <source>
        <dbReference type="Proteomes" id="UP001500729"/>
    </source>
</evidence>
<proteinExistence type="predicted"/>
<reference evidence="3" key="1">
    <citation type="journal article" date="2019" name="Int. J. Syst. Evol. Microbiol.">
        <title>The Global Catalogue of Microorganisms (GCM) 10K type strain sequencing project: providing services to taxonomists for standard genome sequencing and annotation.</title>
        <authorList>
            <consortium name="The Broad Institute Genomics Platform"/>
            <consortium name="The Broad Institute Genome Sequencing Center for Infectious Disease"/>
            <person name="Wu L."/>
            <person name="Ma J."/>
        </authorList>
    </citation>
    <scope>NUCLEOTIDE SEQUENCE [LARGE SCALE GENOMIC DNA]</scope>
    <source>
        <strain evidence="3">JCM 10303</strain>
    </source>
</reference>
<keyword evidence="1" id="KW-0472">Membrane</keyword>
<comment type="caution">
    <text evidence="2">The sequence shown here is derived from an EMBL/GenBank/DDBJ whole genome shotgun (WGS) entry which is preliminary data.</text>
</comment>
<evidence type="ECO:0000256" key="1">
    <source>
        <dbReference type="SAM" id="Phobius"/>
    </source>
</evidence>
<gene>
    <name evidence="2" type="ORF">GCM10009533_50190</name>
</gene>
<keyword evidence="1" id="KW-0812">Transmembrane</keyword>
<evidence type="ECO:0000313" key="2">
    <source>
        <dbReference type="EMBL" id="GAA0545218.1"/>
    </source>
</evidence>
<keyword evidence="1" id="KW-1133">Transmembrane helix</keyword>
<organism evidence="2 3">
    <name type="scientific">Saccharopolyspora erythraea</name>
    <name type="common">Streptomyces erythraeus</name>
    <dbReference type="NCBI Taxonomy" id="1836"/>
    <lineage>
        <taxon>Bacteria</taxon>
        <taxon>Bacillati</taxon>
        <taxon>Actinomycetota</taxon>
        <taxon>Actinomycetes</taxon>
        <taxon>Pseudonocardiales</taxon>
        <taxon>Pseudonocardiaceae</taxon>
        <taxon>Saccharopolyspora</taxon>
    </lineage>
</organism>
<evidence type="ECO:0008006" key="4">
    <source>
        <dbReference type="Google" id="ProtNLM"/>
    </source>
</evidence>
<keyword evidence="3" id="KW-1185">Reference proteome</keyword>
<sequence length="264" mass="28605">MATAATLSTDEWRSWVGAVNGDAWNVALNIIASAITGSVVWLTGRLVARRRLGRKREFFGLVADSDYLVVVPRHASSNQDNSVHRNDAAALLELSATLGDCGARPDVIFHDQNYEGVADKAEFCIGGPTANRRTVAHMRSALPGLDFIESERSQPVAIAVGEHHYEFERGRVEHVALAKIVRGPKDKPTFLICGQSSASNRAAGRYLASHYRDLMRAHGTRGRFCVVLRVLEPEVYGPNVVEPAGDVTDAVFTRNVLVAGATGS</sequence>
<dbReference type="EMBL" id="BAAAGS010000039">
    <property type="protein sequence ID" value="GAA0545218.1"/>
    <property type="molecule type" value="Genomic_DNA"/>
</dbReference>
<protein>
    <recommendedName>
        <fullName evidence="4">Secreted protein</fullName>
    </recommendedName>
</protein>
<feature type="transmembrane region" description="Helical" evidence="1">
    <location>
        <begin position="26"/>
        <end position="48"/>
    </location>
</feature>
<name>A0ABP3NIK9_SACER</name>
<dbReference type="Proteomes" id="UP001500729">
    <property type="component" value="Unassembled WGS sequence"/>
</dbReference>